<dbReference type="SUPFAM" id="SSF46785">
    <property type="entry name" value="Winged helix' DNA-binding domain"/>
    <property type="match status" value="1"/>
</dbReference>
<protein>
    <submittedName>
        <fullName evidence="2">Helix-turn-helix domain-containing protein</fullName>
    </submittedName>
</protein>
<dbReference type="InterPro" id="IPR036390">
    <property type="entry name" value="WH_DNA-bd_sf"/>
</dbReference>
<dbReference type="Proteomes" id="UP001596432">
    <property type="component" value="Unassembled WGS sequence"/>
</dbReference>
<evidence type="ECO:0000259" key="1">
    <source>
        <dbReference type="Pfam" id="PF01978"/>
    </source>
</evidence>
<gene>
    <name evidence="2" type="ORF">ACFQMA_18480</name>
</gene>
<dbReference type="Pfam" id="PF01978">
    <property type="entry name" value="TrmB"/>
    <property type="match status" value="1"/>
</dbReference>
<feature type="domain" description="Transcription regulator TrmB N-terminal" evidence="1">
    <location>
        <begin position="19"/>
        <end position="65"/>
    </location>
</feature>
<dbReference type="Gene3D" id="1.10.10.10">
    <property type="entry name" value="Winged helix-like DNA-binding domain superfamily/Winged helix DNA-binding domain"/>
    <property type="match status" value="1"/>
</dbReference>
<reference evidence="2 3" key="1">
    <citation type="journal article" date="2019" name="Int. J. Syst. Evol. Microbiol.">
        <title>The Global Catalogue of Microorganisms (GCM) 10K type strain sequencing project: providing services to taxonomists for standard genome sequencing and annotation.</title>
        <authorList>
            <consortium name="The Broad Institute Genomics Platform"/>
            <consortium name="The Broad Institute Genome Sequencing Center for Infectious Disease"/>
            <person name="Wu L."/>
            <person name="Ma J."/>
        </authorList>
    </citation>
    <scope>NUCLEOTIDE SEQUENCE [LARGE SCALE GENOMIC DNA]</scope>
    <source>
        <strain evidence="2 3">XZYJT29</strain>
    </source>
</reference>
<organism evidence="2 3">
    <name type="scientific">Halosimplex aquaticum</name>
    <dbReference type="NCBI Taxonomy" id="3026162"/>
    <lineage>
        <taxon>Archaea</taxon>
        <taxon>Methanobacteriati</taxon>
        <taxon>Methanobacteriota</taxon>
        <taxon>Stenosarchaea group</taxon>
        <taxon>Halobacteria</taxon>
        <taxon>Halobacteriales</taxon>
        <taxon>Haloarculaceae</taxon>
        <taxon>Halosimplex</taxon>
    </lineage>
</organism>
<comment type="caution">
    <text evidence="2">The sequence shown here is derived from an EMBL/GenBank/DDBJ whole genome shotgun (WGS) entry which is preliminary data.</text>
</comment>
<dbReference type="GeneID" id="78822135"/>
<evidence type="ECO:0000313" key="3">
    <source>
        <dbReference type="Proteomes" id="UP001596432"/>
    </source>
</evidence>
<dbReference type="EMBL" id="JBHTAS010000001">
    <property type="protein sequence ID" value="MFC7141809.1"/>
    <property type="molecule type" value="Genomic_DNA"/>
</dbReference>
<accession>A0ABD5Y3A7</accession>
<dbReference type="RefSeq" id="WP_274322889.1">
    <property type="nucleotide sequence ID" value="NZ_CP118158.1"/>
</dbReference>
<proteinExistence type="predicted"/>
<name>A0ABD5Y3A7_9EURY</name>
<dbReference type="InterPro" id="IPR036388">
    <property type="entry name" value="WH-like_DNA-bd_sf"/>
</dbReference>
<dbReference type="AlphaFoldDB" id="A0ABD5Y3A7"/>
<keyword evidence="3" id="KW-1185">Reference proteome</keyword>
<evidence type="ECO:0000313" key="2">
    <source>
        <dbReference type="EMBL" id="MFC7141809.1"/>
    </source>
</evidence>
<dbReference type="InterPro" id="IPR002831">
    <property type="entry name" value="Tscrpt_reg_TrmB_N"/>
</dbReference>
<sequence>MESETRLKKPEKEIIAELQEGDRTKGFLVEATGRHRNTIYRGLERLEAAGIVECLHRPTHLYSIKNVPEDSQ</sequence>